<dbReference type="EMBL" id="MT144024">
    <property type="protein sequence ID" value="QJA46871.1"/>
    <property type="molecule type" value="Genomic_DNA"/>
</dbReference>
<gene>
    <name evidence="1" type="ORF">TM448A00549_0008</name>
    <name evidence="2" type="ORF">TM448B01156_0019</name>
</gene>
<evidence type="ECO:0000313" key="2">
    <source>
        <dbReference type="EMBL" id="QJH98003.1"/>
    </source>
</evidence>
<protein>
    <submittedName>
        <fullName evidence="1">Uncharacterized protein</fullName>
    </submittedName>
</protein>
<name>A0A6H1ZHG3_9ZZZZ</name>
<evidence type="ECO:0000313" key="1">
    <source>
        <dbReference type="EMBL" id="QJA46871.1"/>
    </source>
</evidence>
<accession>A0A6H1ZHG3</accession>
<proteinExistence type="predicted"/>
<dbReference type="AlphaFoldDB" id="A0A6H1ZHG3"/>
<dbReference type="EMBL" id="MT144711">
    <property type="protein sequence ID" value="QJH98003.1"/>
    <property type="molecule type" value="Genomic_DNA"/>
</dbReference>
<organism evidence="1">
    <name type="scientific">viral metagenome</name>
    <dbReference type="NCBI Taxonomy" id="1070528"/>
    <lineage>
        <taxon>unclassified sequences</taxon>
        <taxon>metagenomes</taxon>
        <taxon>organismal metagenomes</taxon>
    </lineage>
</organism>
<sequence length="87" mass="10389">MENQPIYSKDDMIFKRLNDLENWKNSIVNQPKQTQDAPTMADYAIIKTNVERLDLSLTYLKKRLDLLEAEKPVEKPKTSFWDLFRKQ</sequence>
<reference evidence="1" key="1">
    <citation type="submission" date="2020-03" db="EMBL/GenBank/DDBJ databases">
        <title>The deep terrestrial virosphere.</title>
        <authorList>
            <person name="Holmfeldt K."/>
            <person name="Nilsson E."/>
            <person name="Simone D."/>
            <person name="Lopez-Fernandez M."/>
            <person name="Wu X."/>
            <person name="de Brujin I."/>
            <person name="Lundin D."/>
            <person name="Andersson A."/>
            <person name="Bertilsson S."/>
            <person name="Dopson M."/>
        </authorList>
    </citation>
    <scope>NUCLEOTIDE SEQUENCE</scope>
    <source>
        <strain evidence="1">TM448A00549</strain>
        <strain evidence="2">TM448B01156</strain>
    </source>
</reference>